<dbReference type="AlphaFoldDB" id="A0A272ETG3"/>
<evidence type="ECO:0000313" key="6">
    <source>
        <dbReference type="Proteomes" id="UP000216107"/>
    </source>
</evidence>
<comment type="similarity">
    <text evidence="1">Belongs to the ComF/GntX family.</text>
</comment>
<reference evidence="5 6" key="2">
    <citation type="submission" date="2017-07" db="EMBL/GenBank/DDBJ databases">
        <title>Candidatus Dactylopiibacterium carminicum, a nitrogen-fixing symbiont of the cochineal insect Dactylopius coccus and Dactylopius opuntiae (Hemiptera: Coccoidea: Dactylopiidae).</title>
        <authorList>
            <person name="Vera A."/>
        </authorList>
    </citation>
    <scope>NUCLEOTIDE SEQUENCE [LARGE SCALE GENOMIC DNA]</scope>
    <source>
        <strain evidence="5 6">NFDCM</strain>
    </source>
</reference>
<feature type="domain" description="Phosphoribosyltransferase" evidence="2">
    <location>
        <begin position="134"/>
        <end position="204"/>
    </location>
</feature>
<keyword evidence="5" id="KW-0328">Glycosyltransferase</keyword>
<dbReference type="EMBL" id="NMRN01000018">
    <property type="protein sequence ID" value="PAS93393.1"/>
    <property type="molecule type" value="Genomic_DNA"/>
</dbReference>
<dbReference type="CDD" id="cd06223">
    <property type="entry name" value="PRTases_typeI"/>
    <property type="match status" value="1"/>
</dbReference>
<organism evidence="5 6">
    <name type="scientific">Candidatus Dactylopiibacterium carminicum</name>
    <dbReference type="NCBI Taxonomy" id="857335"/>
    <lineage>
        <taxon>Bacteria</taxon>
        <taxon>Pseudomonadati</taxon>
        <taxon>Pseudomonadota</taxon>
        <taxon>Betaproteobacteria</taxon>
        <taxon>Rhodocyclales</taxon>
        <taxon>Rhodocyclaceae</taxon>
        <taxon>Candidatus Dactylopiibacterium</taxon>
    </lineage>
</organism>
<gene>
    <name evidence="4" type="ORF">BGI27_08285</name>
    <name evidence="5" type="ORF">CGU29_07935</name>
</gene>
<dbReference type="GO" id="GO:0016757">
    <property type="term" value="F:glycosyltransferase activity"/>
    <property type="evidence" value="ECO:0007669"/>
    <property type="project" value="UniProtKB-KW"/>
</dbReference>
<dbReference type="EMBL" id="MDUX01000022">
    <property type="protein sequence ID" value="KAF7599383.1"/>
    <property type="molecule type" value="Genomic_DNA"/>
</dbReference>
<dbReference type="PANTHER" id="PTHR47505">
    <property type="entry name" value="DNA UTILIZATION PROTEIN YHGH"/>
    <property type="match status" value="1"/>
</dbReference>
<dbReference type="InterPro" id="IPR000836">
    <property type="entry name" value="PRTase_dom"/>
</dbReference>
<reference evidence="4 7" key="1">
    <citation type="submission" date="2016-08" db="EMBL/GenBank/DDBJ databases">
        <title>Candidatus Dactylopiibacterium carminicum genome sequence.</title>
        <authorList>
            <person name="Ramirez-Puebla S.T."/>
            <person name="Ormeno-Orrillo E."/>
            <person name="Vera-Ponce De Leon A."/>
            <person name="Luis L."/>
            <person name="Sanchez-Flores A."/>
            <person name="Monica R."/>
            <person name="Martinez-Romero E."/>
        </authorList>
    </citation>
    <scope>NUCLEOTIDE SEQUENCE [LARGE SCALE GENOMIC DNA]</scope>
    <source>
        <strain evidence="4">END1</strain>
    </source>
</reference>
<dbReference type="InterPro" id="IPR044005">
    <property type="entry name" value="DZR_2"/>
</dbReference>
<dbReference type="Pfam" id="PF18912">
    <property type="entry name" value="DZR_2"/>
    <property type="match status" value="1"/>
</dbReference>
<evidence type="ECO:0000313" key="4">
    <source>
        <dbReference type="EMBL" id="KAF7599383.1"/>
    </source>
</evidence>
<evidence type="ECO:0000259" key="2">
    <source>
        <dbReference type="Pfam" id="PF00156"/>
    </source>
</evidence>
<dbReference type="Gene3D" id="3.40.50.2020">
    <property type="match status" value="1"/>
</dbReference>
<evidence type="ECO:0000259" key="3">
    <source>
        <dbReference type="Pfam" id="PF18912"/>
    </source>
</evidence>
<dbReference type="Pfam" id="PF00156">
    <property type="entry name" value="Pribosyltran"/>
    <property type="match status" value="1"/>
</dbReference>
<keyword evidence="5" id="KW-0808">Transferase</keyword>
<dbReference type="InterPro" id="IPR029057">
    <property type="entry name" value="PRTase-like"/>
</dbReference>
<protein>
    <submittedName>
        <fullName evidence="4">ComF family protein</fullName>
    </submittedName>
    <submittedName>
        <fullName evidence="5">Phosphoribosyltransferase</fullName>
    </submittedName>
</protein>
<dbReference type="SUPFAM" id="SSF53271">
    <property type="entry name" value="PRTase-like"/>
    <property type="match status" value="1"/>
</dbReference>
<evidence type="ECO:0000256" key="1">
    <source>
        <dbReference type="ARBA" id="ARBA00008007"/>
    </source>
</evidence>
<accession>A0A272ETG3</accession>
<sequence length="214" mass="22897">MCGESSRHEALCAACDAELPRALGALCRCCGLPVPGEGLCGRCLRRPPAFDATHAPLVYAGAVRAMVLALKHGRGFALVDWFAQALLCSLPEPQADCVLPMPLHPARLASRGFNQAAELARRYARGVGLPCRLQDVVRRVDTPKLAGLRQQERKRAVRGSFVCRQDFSGQRIIVVDDVMTSGATLAELAATLKASGASAVTNLVVARTLRLPSR</sequence>
<dbReference type="Proteomes" id="UP000623509">
    <property type="component" value="Unassembled WGS sequence"/>
</dbReference>
<dbReference type="InterPro" id="IPR051910">
    <property type="entry name" value="ComF/GntX_DNA_util-trans"/>
</dbReference>
<dbReference type="Proteomes" id="UP000216107">
    <property type="component" value="Unassembled WGS sequence"/>
</dbReference>
<name>A0A272ETG3_9RHOO</name>
<comment type="caution">
    <text evidence="5">The sequence shown here is derived from an EMBL/GenBank/DDBJ whole genome shotgun (WGS) entry which is preliminary data.</text>
</comment>
<keyword evidence="7" id="KW-1185">Reference proteome</keyword>
<feature type="domain" description="Double zinc ribbon" evidence="3">
    <location>
        <begin position="1"/>
        <end position="44"/>
    </location>
</feature>
<evidence type="ECO:0000313" key="7">
    <source>
        <dbReference type="Proteomes" id="UP000623509"/>
    </source>
</evidence>
<proteinExistence type="inferred from homology"/>
<evidence type="ECO:0000313" key="5">
    <source>
        <dbReference type="EMBL" id="PAS93393.1"/>
    </source>
</evidence>
<dbReference type="PANTHER" id="PTHR47505:SF1">
    <property type="entry name" value="DNA UTILIZATION PROTEIN YHGH"/>
    <property type="match status" value="1"/>
</dbReference>